<dbReference type="EMBL" id="CAWUON010000001">
    <property type="protein sequence ID" value="CAK7262661.1"/>
    <property type="molecule type" value="Genomic_DNA"/>
</dbReference>
<evidence type="ECO:0000313" key="3">
    <source>
        <dbReference type="Proteomes" id="UP001642502"/>
    </source>
</evidence>
<feature type="compositionally biased region" description="Polar residues" evidence="1">
    <location>
        <begin position="468"/>
        <end position="485"/>
    </location>
</feature>
<evidence type="ECO:0000256" key="1">
    <source>
        <dbReference type="SAM" id="MobiDB-lite"/>
    </source>
</evidence>
<feature type="compositionally biased region" description="Polar residues" evidence="1">
    <location>
        <begin position="328"/>
        <end position="337"/>
    </location>
</feature>
<feature type="compositionally biased region" description="Basic residues" evidence="1">
    <location>
        <begin position="1444"/>
        <end position="1454"/>
    </location>
</feature>
<gene>
    <name evidence="2" type="ORF">SEPCBS119000_000084</name>
</gene>
<feature type="compositionally biased region" description="Low complexity" evidence="1">
    <location>
        <begin position="20"/>
        <end position="33"/>
    </location>
</feature>
<feature type="region of interest" description="Disordered" evidence="1">
    <location>
        <begin position="1099"/>
        <end position="1425"/>
    </location>
</feature>
<feature type="region of interest" description="Disordered" evidence="1">
    <location>
        <begin position="1838"/>
        <end position="1865"/>
    </location>
</feature>
<feature type="compositionally biased region" description="Gly residues" evidence="1">
    <location>
        <begin position="1793"/>
        <end position="1811"/>
    </location>
</feature>
<name>A0ABP0D4W7_9PEZI</name>
<feature type="region of interest" description="Disordered" evidence="1">
    <location>
        <begin position="1612"/>
        <end position="1675"/>
    </location>
</feature>
<feature type="region of interest" description="Disordered" evidence="1">
    <location>
        <begin position="1754"/>
        <end position="1778"/>
    </location>
</feature>
<feature type="compositionally biased region" description="Low complexity" evidence="1">
    <location>
        <begin position="1170"/>
        <end position="1186"/>
    </location>
</feature>
<feature type="compositionally biased region" description="Low complexity" evidence="1">
    <location>
        <begin position="1278"/>
        <end position="1291"/>
    </location>
</feature>
<feature type="compositionally biased region" description="Polar residues" evidence="1">
    <location>
        <begin position="1754"/>
        <end position="1765"/>
    </location>
</feature>
<organism evidence="2 3">
    <name type="scientific">Sporothrix epigloea</name>
    <dbReference type="NCBI Taxonomy" id="1892477"/>
    <lineage>
        <taxon>Eukaryota</taxon>
        <taxon>Fungi</taxon>
        <taxon>Dikarya</taxon>
        <taxon>Ascomycota</taxon>
        <taxon>Pezizomycotina</taxon>
        <taxon>Sordariomycetes</taxon>
        <taxon>Sordariomycetidae</taxon>
        <taxon>Ophiostomatales</taxon>
        <taxon>Ophiostomataceae</taxon>
        <taxon>Sporothrix</taxon>
    </lineage>
</organism>
<feature type="compositionally biased region" description="Low complexity" evidence="1">
    <location>
        <begin position="47"/>
        <end position="78"/>
    </location>
</feature>
<feature type="compositionally biased region" description="Polar residues" evidence="1">
    <location>
        <begin position="416"/>
        <end position="427"/>
    </location>
</feature>
<feature type="region of interest" description="Disordered" evidence="1">
    <location>
        <begin position="558"/>
        <end position="674"/>
    </location>
</feature>
<keyword evidence="3" id="KW-1185">Reference proteome</keyword>
<protein>
    <submittedName>
        <fullName evidence="2">Uncharacterized protein</fullName>
    </submittedName>
</protein>
<feature type="compositionally biased region" description="Low complexity" evidence="1">
    <location>
        <begin position="1045"/>
        <end position="1070"/>
    </location>
</feature>
<feature type="region of interest" description="Disordered" evidence="1">
    <location>
        <begin position="410"/>
        <end position="486"/>
    </location>
</feature>
<feature type="region of interest" description="Disordered" evidence="1">
    <location>
        <begin position="1"/>
        <end position="131"/>
    </location>
</feature>
<feature type="compositionally biased region" description="Low complexity" evidence="1">
    <location>
        <begin position="99"/>
        <end position="108"/>
    </location>
</feature>
<feature type="compositionally biased region" description="Basic and acidic residues" evidence="1">
    <location>
        <begin position="1252"/>
        <end position="1262"/>
    </location>
</feature>
<evidence type="ECO:0000313" key="2">
    <source>
        <dbReference type="EMBL" id="CAK7262661.1"/>
    </source>
</evidence>
<reference evidence="2 3" key="1">
    <citation type="submission" date="2024-01" db="EMBL/GenBank/DDBJ databases">
        <authorList>
            <person name="Allen C."/>
            <person name="Tagirdzhanova G."/>
        </authorList>
    </citation>
    <scope>NUCLEOTIDE SEQUENCE [LARGE SCALE GENOMIC DNA]</scope>
    <source>
        <strain evidence="2 3">CBS 119000</strain>
    </source>
</reference>
<feature type="region of interest" description="Disordered" evidence="1">
    <location>
        <begin position="169"/>
        <end position="397"/>
    </location>
</feature>
<feature type="region of interest" description="Disordered" evidence="1">
    <location>
        <begin position="1683"/>
        <end position="1702"/>
    </location>
</feature>
<sequence length="1865" mass="196732">MDRTRGGGRLPAIGGTGSGINISAAADPSSISSFAWPQSHSSRAETTRASSSSHPHVPPRRSQPAASLAAAANGLSPSQHTAHQTTQEAPIYTSQKLTASPPASPSSAGRVVPPTSIVTRRRSSRAHDAEPLTVGQTYAAAYAAATAAELEMSKGGHSLRKRARIDYQHMDNGEPTPSSSGEQTGEDTNGDESEVLPAPAPAPTSVSAPVPQSPAVTSPTSSKRGRKRKVVHSAGRGSSGGEAKSPPPPPPALPFKKIRLVHHEAATPSSTVQRSSANGTDASAAGSANGHVSAAGAKIANDVSPSLTARGRGRPLNKKSIVTLKHPGTSSSSQTDAAPSLPGRKALVNDTIKVGGSPSSSDTDEPESLVSATPLHRLASSKLSVPKHKASSVVATTTLSTISAPAPVTRSVKLTGPSSATKNSSAPIANGHSPGKLGRPRRQSTAATPLQEAPRDVAEDSLPLLTSDHGSTSPETLDTAASSQDLSLRRHRLRNHRLMLRIPRGRDRSPPSVHILATSEDEERYAAFMEARAADAKAGATVLPTFEAFDIRRNDLAADSEESVNKPKAAMAASEMDKTVGTADAGRDGSAHVDAAVEEAHNDDRSISPVALRSSARRTSMRIASATVQKEQPVSEAREASLKEQKVATSASARPDRVKPKQSNTCSATKASDSAIATTTATATLFATANGHGRATTATRRASTSHRLWKTLTPFEAESIFLPEQFHDNATAAATASPSAIPNTESADLAGRSGQTEITAHSNAAAPGSETPAPVDLEAVLQQKIAADTRLEEAAAAAAVAVATPDAFVDSAATTPAPATPTDLPAATTVRERATLSAVREPLWKKQFRFQKIRDPKEFVDALQNHKDMSTEDLFACLAHINDSLRAWQDEYRLLRGITDDEENAVRRRQQDATFENRTLMALKRGNVDTEITERDFVVKGIRAPESLADPIKRYARQQDKLQSNVYLFEYDPRDSMIGRQDPVAQRQGLQNTRLRNRPKQTLKAAEAEAADENNDLGAGRRTRRGRKPANAAEDESAEDSRTGTPMPSAPASVAPASSATAPTSNIAPTRGRRGRPPGPAAIAAAAAAAAASAAAVNKTDDDDSQADAAAVPTTAIAQTPTRRGRRGRAPRSLLSESHVKDDEEAEVKETQVSPFALAESSTTPEKKITAAAPAATASPLAPSGPGRKRRRGRKPNSLLRQEALETEAAAAATEATGEVTEEDDDSNETATEMPPQDQVSGRSNNKRPRVMTKDDKRDASDLHAIGPGSFYKHGAASRRSSASSNETAEAAPPPPITKAVDSSYELRPKRRRKFRSVLNGLADDNEDDIQQQHSGNRNKDATDGDDTLTSGPPAKRQRLRQRTAGAVATTINESAAPAPAETASESVAVSDHSNIHLKRTTPARAASTPTPTPSSNNLSNSAAYSHPMGAHEVVSPAYDSYPHQHREHLHHGGTSHYQQLPHQQPPLPPHAAYYGHTMDPYYGHQHQQQQGPPPPPSQHIYGNVYGSHQQQQQQHMSQPLQHQMHQPSPSSAYYGQSQPYHHHQQSPSPRLQQHHHHNNLAPPTNTSGPHPSSLTQPPASGRQRTIFKIKNYTPAPVAPSAGVQAFTQMIHNRGVGGGGSGSDRRGSLNSAPHRQSLPSIGTHSMPSLAHFLPQSPGDLHGSGHMNSGMASVGSPGGMMFSPNGGGGIPGMPGDMNTPGNDKDYRQMTKSEKMSHSMKTRWANGSMQAAVAKRKATLAAKKAAAQQAQHQANSVSLNGGPMSNASVSSHSPIGSHSHPHLSALGEASHIGHGPLGMSGSDGHGGHGGHSGLGAAHHMSEYGYHRPYMAGVPTYDAHSHHYNANPPDSPPLRNGMLYAANNRQDA</sequence>
<feature type="compositionally biased region" description="Low complexity" evidence="1">
    <location>
        <begin position="1481"/>
        <end position="1491"/>
    </location>
</feature>
<feature type="region of interest" description="Disordered" evidence="1">
    <location>
        <begin position="977"/>
        <end position="1084"/>
    </location>
</feature>
<accession>A0ABP0D4W7</accession>
<proteinExistence type="predicted"/>
<feature type="compositionally biased region" description="Low complexity" evidence="1">
    <location>
        <begin position="1403"/>
        <end position="1424"/>
    </location>
</feature>
<feature type="compositionally biased region" description="Low complexity" evidence="1">
    <location>
        <begin position="1374"/>
        <end position="1391"/>
    </location>
</feature>
<feature type="compositionally biased region" description="Polar residues" evidence="1">
    <location>
        <begin position="1562"/>
        <end position="1579"/>
    </location>
</feature>
<feature type="compositionally biased region" description="Low complexity" evidence="1">
    <location>
        <begin position="1499"/>
        <end position="1550"/>
    </location>
</feature>
<feature type="compositionally biased region" description="Low complexity" evidence="1">
    <location>
        <begin position="1207"/>
        <end position="1219"/>
    </location>
</feature>
<feature type="region of interest" description="Disordered" evidence="1">
    <location>
        <begin position="1444"/>
        <end position="1582"/>
    </location>
</feature>
<comment type="caution">
    <text evidence="2">The sequence shown here is derived from an EMBL/GenBank/DDBJ whole genome shotgun (WGS) entry which is preliminary data.</text>
</comment>
<feature type="compositionally biased region" description="Low complexity" evidence="1">
    <location>
        <begin position="203"/>
        <end position="222"/>
    </location>
</feature>
<feature type="compositionally biased region" description="Polar residues" evidence="1">
    <location>
        <begin position="79"/>
        <end position="98"/>
    </location>
</feature>
<feature type="compositionally biased region" description="Low complexity" evidence="1">
    <location>
        <begin position="1766"/>
        <end position="1778"/>
    </location>
</feature>
<dbReference type="Proteomes" id="UP001642502">
    <property type="component" value="Unassembled WGS sequence"/>
</dbReference>
<feature type="compositionally biased region" description="Acidic residues" evidence="1">
    <location>
        <begin position="184"/>
        <end position="194"/>
    </location>
</feature>
<feature type="compositionally biased region" description="Basic and acidic residues" evidence="1">
    <location>
        <begin position="636"/>
        <end position="646"/>
    </location>
</feature>
<feature type="compositionally biased region" description="Polar residues" evidence="1">
    <location>
        <begin position="267"/>
        <end position="281"/>
    </location>
</feature>
<feature type="compositionally biased region" description="Polar residues" evidence="1">
    <location>
        <begin position="1629"/>
        <end position="1646"/>
    </location>
</feature>
<feature type="region of interest" description="Disordered" evidence="1">
    <location>
        <begin position="1790"/>
        <end position="1813"/>
    </location>
</feature>
<feature type="compositionally biased region" description="Low complexity" evidence="1">
    <location>
        <begin position="1107"/>
        <end position="1122"/>
    </location>
</feature>
<feature type="region of interest" description="Disordered" evidence="1">
    <location>
        <begin position="733"/>
        <end position="753"/>
    </location>
</feature>